<feature type="transmembrane region" description="Helical" evidence="6">
    <location>
        <begin position="155"/>
        <end position="176"/>
    </location>
</feature>
<evidence type="ECO:0000313" key="7">
    <source>
        <dbReference type="EMBL" id="JAP49600.1"/>
    </source>
</evidence>
<feature type="transmembrane region" description="Helical" evidence="6">
    <location>
        <begin position="366"/>
        <end position="388"/>
    </location>
</feature>
<feature type="transmembrane region" description="Helical" evidence="6">
    <location>
        <begin position="21"/>
        <end position="42"/>
    </location>
</feature>
<feature type="transmembrane region" description="Helical" evidence="6">
    <location>
        <begin position="207"/>
        <end position="226"/>
    </location>
</feature>
<dbReference type="EMBL" id="GEEE01013625">
    <property type="protein sequence ID" value="JAP49600.1"/>
    <property type="molecule type" value="Transcribed_RNA"/>
</dbReference>
<feature type="transmembrane region" description="Helical" evidence="6">
    <location>
        <begin position="307"/>
        <end position="326"/>
    </location>
</feature>
<dbReference type="InterPro" id="IPR052983">
    <property type="entry name" value="MFS_Riboflavin_Transporter"/>
</dbReference>
<feature type="transmembrane region" description="Helical" evidence="6">
    <location>
        <begin position="123"/>
        <end position="143"/>
    </location>
</feature>
<evidence type="ECO:0000256" key="2">
    <source>
        <dbReference type="ARBA" id="ARBA00022448"/>
    </source>
</evidence>
<dbReference type="PANTHER" id="PTHR43385">
    <property type="entry name" value="RIBOFLAVIN TRANSPORTER RIBJ"/>
    <property type="match status" value="1"/>
</dbReference>
<reference evidence="7" key="1">
    <citation type="submission" date="2016-01" db="EMBL/GenBank/DDBJ databases">
        <title>Reference transcriptome for the parasite Schistocephalus solidus: insights into the molecular evolution of parasitism.</title>
        <authorList>
            <person name="Hebert F.O."/>
            <person name="Grambauer S."/>
            <person name="Barber I."/>
            <person name="Landry C.R."/>
            <person name="Aubin-Horth N."/>
        </authorList>
    </citation>
    <scope>NUCLEOTIDE SEQUENCE</scope>
</reference>
<accession>A0A0X3PE76</accession>
<keyword evidence="3 6" id="KW-0812">Transmembrane</keyword>
<organism evidence="7">
    <name type="scientific">Schistocephalus solidus</name>
    <name type="common">Tapeworm</name>
    <dbReference type="NCBI Taxonomy" id="70667"/>
    <lineage>
        <taxon>Eukaryota</taxon>
        <taxon>Metazoa</taxon>
        <taxon>Spiralia</taxon>
        <taxon>Lophotrochozoa</taxon>
        <taxon>Platyhelminthes</taxon>
        <taxon>Cestoda</taxon>
        <taxon>Eucestoda</taxon>
        <taxon>Diphyllobothriidea</taxon>
        <taxon>Diphyllobothriidae</taxon>
        <taxon>Schistocephalus</taxon>
    </lineage>
</organism>
<dbReference type="GO" id="GO:0016020">
    <property type="term" value="C:membrane"/>
    <property type="evidence" value="ECO:0007669"/>
    <property type="project" value="UniProtKB-SubCell"/>
</dbReference>
<evidence type="ECO:0000256" key="4">
    <source>
        <dbReference type="ARBA" id="ARBA00022989"/>
    </source>
</evidence>
<keyword evidence="4 6" id="KW-1133">Transmembrane helix</keyword>
<keyword evidence="5 6" id="KW-0472">Membrane</keyword>
<protein>
    <submittedName>
        <fullName evidence="7">Putative MFS-type transporter YhjX</fullName>
    </submittedName>
</protein>
<evidence type="ECO:0000256" key="5">
    <source>
        <dbReference type="ARBA" id="ARBA00023136"/>
    </source>
</evidence>
<sequence>QSPSKALWRRDVSMNSRALDTLAGIVAIFGSVFIMFTLGHFYTVGNMSPYIMSYLRKNVQPHLKNSDAVWLSAGSLACQGIAMPLSGLLLLKIGFRIIIICSCMLTSFGLFLSYLSINAGFGSFIFTYAIMVGTGIGSSYGLLLSIGASWFPKHGGLVVGLLVSGFCAGAIILTPVQTALINPDNIPINYQTQMFEDDELLQRIPRAFLILGGILASMQLIGCLTVRPRPTNSIPPPDESSVNAEAKTVNSASSVALEMETSVSPRKLFKMLNLYIFWGVMLLTLIPFTLVSSAMKIVGQKTFPDDVFLSIVVTVSAAFNAASRVLWGPLGDSLSFKLPLCINNFFYCALLITFPFVSVVSAAGRYLYAIWMILMFICIGGNFVLLPFGVSRAFGQKYFAINYGIVFTAVTPGSILSAVIVSVVTLEHHTVGIFVGCGCITFVVGILALLFMDEQEPSCLKIISWRKREIESDEVHANDVQLYDAD</sequence>
<comment type="subcellular location">
    <subcellularLocation>
        <location evidence="1">Membrane</location>
        <topology evidence="1">Multi-pass membrane protein</topology>
    </subcellularLocation>
</comment>
<dbReference type="Pfam" id="PF07690">
    <property type="entry name" value="MFS_1"/>
    <property type="match status" value="1"/>
</dbReference>
<dbReference type="EMBL" id="GEEE01012493">
    <property type="protein sequence ID" value="JAP50732.1"/>
    <property type="molecule type" value="Transcribed_RNA"/>
</dbReference>
<evidence type="ECO:0000256" key="3">
    <source>
        <dbReference type="ARBA" id="ARBA00022692"/>
    </source>
</evidence>
<dbReference type="InterPro" id="IPR036259">
    <property type="entry name" value="MFS_trans_sf"/>
</dbReference>
<feature type="transmembrane region" description="Helical" evidence="6">
    <location>
        <begin position="400"/>
        <end position="425"/>
    </location>
</feature>
<dbReference type="GO" id="GO:0022857">
    <property type="term" value="F:transmembrane transporter activity"/>
    <property type="evidence" value="ECO:0007669"/>
    <property type="project" value="InterPro"/>
</dbReference>
<feature type="transmembrane region" description="Helical" evidence="6">
    <location>
        <begin position="431"/>
        <end position="452"/>
    </location>
</feature>
<dbReference type="AlphaFoldDB" id="A0A0X3PE76"/>
<feature type="transmembrane region" description="Helical" evidence="6">
    <location>
        <begin position="274"/>
        <end position="295"/>
    </location>
</feature>
<dbReference type="Gene3D" id="1.20.1250.20">
    <property type="entry name" value="MFS general substrate transporter like domains"/>
    <property type="match status" value="2"/>
</dbReference>
<dbReference type="PANTHER" id="PTHR43385:SF1">
    <property type="entry name" value="RIBOFLAVIN TRANSPORTER RIBJ"/>
    <property type="match status" value="1"/>
</dbReference>
<gene>
    <name evidence="7" type="primary">YHJX</name>
    <name evidence="7" type="ORF">TR102478</name>
</gene>
<feature type="transmembrane region" description="Helical" evidence="6">
    <location>
        <begin position="68"/>
        <end position="90"/>
    </location>
</feature>
<dbReference type="InterPro" id="IPR011701">
    <property type="entry name" value="MFS"/>
</dbReference>
<evidence type="ECO:0000256" key="1">
    <source>
        <dbReference type="ARBA" id="ARBA00004141"/>
    </source>
</evidence>
<keyword evidence="2" id="KW-0813">Transport</keyword>
<feature type="non-terminal residue" evidence="7">
    <location>
        <position position="1"/>
    </location>
</feature>
<feature type="transmembrane region" description="Helical" evidence="6">
    <location>
        <begin position="97"/>
        <end position="117"/>
    </location>
</feature>
<feature type="transmembrane region" description="Helical" evidence="6">
    <location>
        <begin position="338"/>
        <end position="360"/>
    </location>
</feature>
<proteinExistence type="predicted"/>
<dbReference type="SUPFAM" id="SSF103473">
    <property type="entry name" value="MFS general substrate transporter"/>
    <property type="match status" value="1"/>
</dbReference>
<evidence type="ECO:0000256" key="6">
    <source>
        <dbReference type="SAM" id="Phobius"/>
    </source>
</evidence>
<name>A0A0X3PE76_SCHSO</name>